<gene>
    <name evidence="3" type="ORF">GCM10007894_07150</name>
</gene>
<accession>A0AA37TLU3</accession>
<dbReference type="PROSITE" id="PS51257">
    <property type="entry name" value="PROKAR_LIPOPROTEIN"/>
    <property type="match status" value="1"/>
</dbReference>
<proteinExistence type="predicted"/>
<feature type="signal peptide" evidence="2">
    <location>
        <begin position="1"/>
        <end position="25"/>
    </location>
</feature>
<evidence type="ECO:0000313" key="3">
    <source>
        <dbReference type="EMBL" id="GLS82738.1"/>
    </source>
</evidence>
<dbReference type="InterPro" id="IPR021534">
    <property type="entry name" value="DUF3192"/>
</dbReference>
<feature type="chain" id="PRO_5041441268" description="DUF3192 domain-containing protein" evidence="2">
    <location>
        <begin position="26"/>
        <end position="121"/>
    </location>
</feature>
<evidence type="ECO:0000313" key="4">
    <source>
        <dbReference type="Proteomes" id="UP001157439"/>
    </source>
</evidence>
<reference evidence="3 4" key="1">
    <citation type="journal article" date="2014" name="Int. J. Syst. Evol. Microbiol.">
        <title>Complete genome sequence of Corynebacterium casei LMG S-19264T (=DSM 44701T), isolated from a smear-ripened cheese.</title>
        <authorList>
            <consortium name="US DOE Joint Genome Institute (JGI-PGF)"/>
            <person name="Walter F."/>
            <person name="Albersmeier A."/>
            <person name="Kalinowski J."/>
            <person name="Ruckert C."/>
        </authorList>
    </citation>
    <scope>NUCLEOTIDE SEQUENCE [LARGE SCALE GENOMIC DNA]</scope>
    <source>
        <strain evidence="3 4">NBRC 112785</strain>
    </source>
</reference>
<dbReference type="Proteomes" id="UP001157439">
    <property type="component" value="Unassembled WGS sequence"/>
</dbReference>
<comment type="caution">
    <text evidence="3">The sequence shown here is derived from an EMBL/GenBank/DDBJ whole genome shotgun (WGS) entry which is preliminary data.</text>
</comment>
<dbReference type="InterPro" id="IPR037873">
    <property type="entry name" value="BamE-like"/>
</dbReference>
<dbReference type="EMBL" id="BSPO01000002">
    <property type="protein sequence ID" value="GLS82738.1"/>
    <property type="molecule type" value="Genomic_DNA"/>
</dbReference>
<name>A0AA37TLU3_9GAMM</name>
<dbReference type="Gene3D" id="3.30.1450.10">
    <property type="match status" value="1"/>
</dbReference>
<organism evidence="3 4">
    <name type="scientific">Paraferrimonas haliotis</name>
    <dbReference type="NCBI Taxonomy" id="2013866"/>
    <lineage>
        <taxon>Bacteria</taxon>
        <taxon>Pseudomonadati</taxon>
        <taxon>Pseudomonadota</taxon>
        <taxon>Gammaproteobacteria</taxon>
        <taxon>Alteromonadales</taxon>
        <taxon>Ferrimonadaceae</taxon>
        <taxon>Paraferrimonas</taxon>
    </lineage>
</organism>
<sequence length="121" mass="13553">MKKWFMLAPAALLVATLAGCSVHVASDKNSNYDSNWQKAQKENRKNLSALEIGMSKDQVQTIMGYSDLNEAFQKDGKLVQLWYYRTQHVKSDSRTTKDECTPLVIVDGQLVGWGEAALQSL</sequence>
<dbReference type="RefSeq" id="WP_095498846.1">
    <property type="nucleotide sequence ID" value="NZ_BSPO01000002.1"/>
</dbReference>
<dbReference type="AlphaFoldDB" id="A0AA37TLU3"/>
<evidence type="ECO:0000256" key="1">
    <source>
        <dbReference type="ARBA" id="ARBA00022729"/>
    </source>
</evidence>
<dbReference type="Pfam" id="PF11399">
    <property type="entry name" value="DUF3192"/>
    <property type="match status" value="1"/>
</dbReference>
<keyword evidence="4" id="KW-1185">Reference proteome</keyword>
<protein>
    <recommendedName>
        <fullName evidence="5">DUF3192 domain-containing protein</fullName>
    </recommendedName>
</protein>
<keyword evidence="1 2" id="KW-0732">Signal</keyword>
<evidence type="ECO:0008006" key="5">
    <source>
        <dbReference type="Google" id="ProtNLM"/>
    </source>
</evidence>
<evidence type="ECO:0000256" key="2">
    <source>
        <dbReference type="SAM" id="SignalP"/>
    </source>
</evidence>